<reference evidence="2 3" key="1">
    <citation type="submission" date="2019-05" db="EMBL/GenBank/DDBJ databases">
        <title>Emergence of the Ug99 lineage of the wheat stem rust pathogen through somatic hybridization.</title>
        <authorList>
            <person name="Li F."/>
            <person name="Upadhyaya N.M."/>
            <person name="Sperschneider J."/>
            <person name="Matny O."/>
            <person name="Nguyen-Phuc H."/>
            <person name="Mago R."/>
            <person name="Raley C."/>
            <person name="Miller M.E."/>
            <person name="Silverstein K.A.T."/>
            <person name="Henningsen E."/>
            <person name="Hirsch C.D."/>
            <person name="Visser B."/>
            <person name="Pretorius Z.A."/>
            <person name="Steffenson B.J."/>
            <person name="Schwessinger B."/>
            <person name="Dodds P.N."/>
            <person name="Figueroa M."/>
        </authorList>
    </citation>
    <scope>NUCLEOTIDE SEQUENCE [LARGE SCALE GENOMIC DNA]</scope>
    <source>
        <strain evidence="2 3">Ug99</strain>
    </source>
</reference>
<organism evidence="2 3">
    <name type="scientific">Puccinia graminis f. sp. tritici</name>
    <dbReference type="NCBI Taxonomy" id="56615"/>
    <lineage>
        <taxon>Eukaryota</taxon>
        <taxon>Fungi</taxon>
        <taxon>Dikarya</taxon>
        <taxon>Basidiomycota</taxon>
        <taxon>Pucciniomycotina</taxon>
        <taxon>Pucciniomycetes</taxon>
        <taxon>Pucciniales</taxon>
        <taxon>Pucciniaceae</taxon>
        <taxon>Puccinia</taxon>
    </lineage>
</organism>
<evidence type="ECO:0000256" key="1">
    <source>
        <dbReference type="SAM" id="MobiDB-lite"/>
    </source>
</evidence>
<dbReference type="AlphaFoldDB" id="A0A5B0PLT2"/>
<dbReference type="EMBL" id="VDEP01000339">
    <property type="protein sequence ID" value="KAA1100899.1"/>
    <property type="molecule type" value="Genomic_DNA"/>
</dbReference>
<dbReference type="Proteomes" id="UP000325313">
    <property type="component" value="Unassembled WGS sequence"/>
</dbReference>
<evidence type="ECO:0000313" key="2">
    <source>
        <dbReference type="EMBL" id="KAA1100899.1"/>
    </source>
</evidence>
<proteinExistence type="predicted"/>
<protein>
    <submittedName>
        <fullName evidence="2">Uncharacterized protein</fullName>
    </submittedName>
</protein>
<evidence type="ECO:0000313" key="3">
    <source>
        <dbReference type="Proteomes" id="UP000325313"/>
    </source>
</evidence>
<accession>A0A5B0PLT2</accession>
<feature type="region of interest" description="Disordered" evidence="1">
    <location>
        <begin position="1"/>
        <end position="97"/>
    </location>
</feature>
<name>A0A5B0PLT2_PUCGR</name>
<feature type="compositionally biased region" description="Low complexity" evidence="1">
    <location>
        <begin position="49"/>
        <end position="65"/>
    </location>
</feature>
<sequence>MATSTPDKQAPMYYGHSPVSSPLIDQISANQTTPIPPPPLGKSYASNSQQPTPTPTTAVIPTTQPEKQKGKRKSYFGIFRTPTGTPKPRKKDTKLSDEVMYSFKDHTLHQL</sequence>
<gene>
    <name evidence="2" type="ORF">PGTUg99_032674</name>
</gene>
<comment type="caution">
    <text evidence="2">The sequence shown here is derived from an EMBL/GenBank/DDBJ whole genome shotgun (WGS) entry which is preliminary data.</text>
</comment>